<reference evidence="1" key="2">
    <citation type="journal article" date="2015" name="Fish Shellfish Immunol.">
        <title>Early steps in the European eel (Anguilla anguilla)-Vibrio vulnificus interaction in the gills: Role of the RtxA13 toxin.</title>
        <authorList>
            <person name="Callol A."/>
            <person name="Pajuelo D."/>
            <person name="Ebbesson L."/>
            <person name="Teles M."/>
            <person name="MacKenzie S."/>
            <person name="Amaro C."/>
        </authorList>
    </citation>
    <scope>NUCLEOTIDE SEQUENCE</scope>
</reference>
<proteinExistence type="predicted"/>
<dbReference type="AlphaFoldDB" id="A0A0E9R6R9"/>
<protein>
    <submittedName>
        <fullName evidence="1">Uncharacterized protein</fullName>
    </submittedName>
</protein>
<organism evidence="1">
    <name type="scientific">Anguilla anguilla</name>
    <name type="common">European freshwater eel</name>
    <name type="synonym">Muraena anguilla</name>
    <dbReference type="NCBI Taxonomy" id="7936"/>
    <lineage>
        <taxon>Eukaryota</taxon>
        <taxon>Metazoa</taxon>
        <taxon>Chordata</taxon>
        <taxon>Craniata</taxon>
        <taxon>Vertebrata</taxon>
        <taxon>Euteleostomi</taxon>
        <taxon>Actinopterygii</taxon>
        <taxon>Neopterygii</taxon>
        <taxon>Teleostei</taxon>
        <taxon>Anguilliformes</taxon>
        <taxon>Anguillidae</taxon>
        <taxon>Anguilla</taxon>
    </lineage>
</organism>
<accession>A0A0E9R6R9</accession>
<reference evidence="1" key="1">
    <citation type="submission" date="2014-11" db="EMBL/GenBank/DDBJ databases">
        <authorList>
            <person name="Amaro Gonzalez C."/>
        </authorList>
    </citation>
    <scope>NUCLEOTIDE SEQUENCE</scope>
</reference>
<sequence>MMFTSCMSHWQVVRIFKQSICKSRRRGYSSVVEHLTADQEVLGSNPGAPSGLAADHFKFCILVLTVDQP</sequence>
<dbReference type="AntiFam" id="ANF00010">
    <property type="entry name" value="tRNA translation"/>
</dbReference>
<dbReference type="EMBL" id="GBXM01083788">
    <property type="protein sequence ID" value="JAH24789.1"/>
    <property type="molecule type" value="Transcribed_RNA"/>
</dbReference>
<evidence type="ECO:0000313" key="1">
    <source>
        <dbReference type="EMBL" id="JAH24789.1"/>
    </source>
</evidence>
<name>A0A0E9R6R9_ANGAN</name>